<protein>
    <recommendedName>
        <fullName evidence="4">DUF4126 domain-containing protein</fullName>
    </recommendedName>
</protein>
<dbReference type="STRING" id="401053.AciPR4_4065"/>
<feature type="transmembrane region" description="Helical" evidence="1">
    <location>
        <begin position="101"/>
        <end position="122"/>
    </location>
</feature>
<dbReference type="HOGENOM" id="CLU_125942_0_0_0"/>
<dbReference type="eggNOG" id="COG3918">
    <property type="taxonomic scope" value="Bacteria"/>
</dbReference>
<dbReference type="EMBL" id="CP002467">
    <property type="protein sequence ID" value="ADV84813.1"/>
    <property type="molecule type" value="Genomic_DNA"/>
</dbReference>
<evidence type="ECO:0008006" key="4">
    <source>
        <dbReference type="Google" id="ProtNLM"/>
    </source>
</evidence>
<dbReference type="AlphaFoldDB" id="E8V4I9"/>
<keyword evidence="1" id="KW-0812">Transmembrane</keyword>
<feature type="transmembrane region" description="Helical" evidence="1">
    <location>
        <begin position="143"/>
        <end position="164"/>
    </location>
</feature>
<accession>E8V4I9</accession>
<organism evidence="2 3">
    <name type="scientific">Terriglobus saanensis (strain ATCC BAA-1853 / DSM 23119 / SP1PR4)</name>
    <dbReference type="NCBI Taxonomy" id="401053"/>
    <lineage>
        <taxon>Bacteria</taxon>
        <taxon>Pseudomonadati</taxon>
        <taxon>Acidobacteriota</taxon>
        <taxon>Terriglobia</taxon>
        <taxon>Terriglobales</taxon>
        <taxon>Acidobacteriaceae</taxon>
        <taxon>Terriglobus</taxon>
    </lineage>
</organism>
<keyword evidence="3" id="KW-1185">Reference proteome</keyword>
<feature type="transmembrane region" description="Helical" evidence="1">
    <location>
        <begin position="76"/>
        <end position="95"/>
    </location>
</feature>
<keyword evidence="1" id="KW-1133">Transmembrane helix</keyword>
<evidence type="ECO:0000313" key="3">
    <source>
        <dbReference type="Proteomes" id="UP000006844"/>
    </source>
</evidence>
<keyword evidence="1" id="KW-0472">Membrane</keyword>
<feature type="transmembrane region" description="Helical" evidence="1">
    <location>
        <begin position="7"/>
        <end position="32"/>
    </location>
</feature>
<name>E8V4I9_TERSS</name>
<reference evidence="2 3" key="1">
    <citation type="journal article" date="2012" name="Stand. Genomic Sci.">
        <title>Complete genome sequence of Terriglobus saanensis type strain SP1PR4(T), an Acidobacteria from tundra soil.</title>
        <authorList>
            <person name="Rawat S.R."/>
            <person name="Mannisto M.K."/>
            <person name="Starovoytov V."/>
            <person name="Goodwin L."/>
            <person name="Nolan M."/>
            <person name="Hauser L."/>
            <person name="Land M."/>
            <person name="Davenport K.W."/>
            <person name="Woyke T."/>
            <person name="Haggblom M.M."/>
        </authorList>
    </citation>
    <scope>NUCLEOTIDE SEQUENCE</scope>
    <source>
        <strain evidence="3">ATCC BAA-1853 / DSM 23119 / SP1PR4</strain>
    </source>
</reference>
<gene>
    <name evidence="2" type="ordered locus">AciPR4_4065</name>
</gene>
<dbReference type="KEGG" id="tsa:AciPR4_4065"/>
<evidence type="ECO:0000256" key="1">
    <source>
        <dbReference type="SAM" id="Phobius"/>
    </source>
</evidence>
<feature type="transmembrane region" description="Helical" evidence="1">
    <location>
        <begin position="44"/>
        <end position="64"/>
    </location>
</feature>
<evidence type="ECO:0000313" key="2">
    <source>
        <dbReference type="EMBL" id="ADV84813.1"/>
    </source>
</evidence>
<proteinExistence type="predicted"/>
<sequence>MGCMSYLLVLLIGVCTGLRTMTPIAVICWFAYLHHLALTGWRGYAAYLVSVVVFTLAALGELYGDKLPNTASRLSPPGLGARVVFASLCAAILAQPLVLPLAVAIIAGIVGALVGSYGGWFVRTRAVAALKCPDWNVAVVEDAVAILMSILAVWLALGNVSIAITAA</sequence>
<dbReference type="Proteomes" id="UP000006844">
    <property type="component" value="Chromosome"/>
</dbReference>